<protein>
    <submittedName>
        <fullName evidence="1">Uncharacterized protein</fullName>
    </submittedName>
</protein>
<dbReference type="EMBL" id="JQ885492">
    <property type="protein sequence ID" value="AFJ70064.1"/>
    <property type="molecule type" value="mRNA"/>
</dbReference>
<dbReference type="EMBL" id="JQ885488">
    <property type="protein sequence ID" value="AFJ70056.1"/>
    <property type="molecule type" value="mRNA"/>
</dbReference>
<proteinExistence type="evidence at transcript level"/>
<dbReference type="EMBL" id="JQ885489">
    <property type="protein sequence ID" value="AFJ70058.1"/>
    <property type="molecule type" value="mRNA"/>
</dbReference>
<dbReference type="EMBL" id="JQ885486">
    <property type="protein sequence ID" value="AFJ70052.1"/>
    <property type="molecule type" value="mRNA"/>
</dbReference>
<dbReference type="AlphaFoldDB" id="I2CSX9"/>
<evidence type="ECO:0000313" key="1">
    <source>
        <dbReference type="EMBL" id="AFJ70064.1"/>
    </source>
</evidence>
<keyword evidence="1" id="KW-0934">Plastid</keyword>
<accession>I2CSX9</accession>
<geneLocation type="chloroplast" evidence="1"/>
<dbReference type="EMBL" id="JQ885491">
    <property type="protein sequence ID" value="AFJ70062.1"/>
    <property type="molecule type" value="mRNA"/>
</dbReference>
<organism evidence="1">
    <name type="scientific">Amphidinium carterae</name>
    <name type="common">Dinoflagellate</name>
    <dbReference type="NCBI Taxonomy" id="2961"/>
    <lineage>
        <taxon>Eukaryota</taxon>
        <taxon>Sar</taxon>
        <taxon>Alveolata</taxon>
        <taxon>Dinophyceae</taxon>
        <taxon>Amphidiniales</taxon>
        <taxon>Amphidiniaceae</taxon>
        <taxon>Amphidinium</taxon>
    </lineage>
</organism>
<dbReference type="EMBL" id="JQ885487">
    <property type="protein sequence ID" value="AFJ70054.1"/>
    <property type="molecule type" value="mRNA"/>
</dbReference>
<dbReference type="EMBL" id="JQ885529">
    <property type="protein sequence ID" value="AFJ70112.1"/>
    <property type="molecule type" value="mRNA"/>
</dbReference>
<name>I2CSX9_AMPCA</name>
<keyword evidence="1" id="KW-0150">Chloroplast</keyword>
<dbReference type="EMBL" id="JQ885490">
    <property type="protein sequence ID" value="AFJ70060.1"/>
    <property type="molecule type" value="mRNA"/>
</dbReference>
<reference evidence="1" key="1">
    <citation type="journal article" date="2012" name="Plant Mol. Biol.">
        <title>Polyuridylylation and processing of transcripts from multiple gene minicircles in chloroplasts of the dinoflagellate Amphidinium carterae.</title>
        <authorList>
            <person name="Barbrook A.C."/>
            <person name="Dorrell R.G."/>
            <person name="Burrows J."/>
            <person name="Plenderleith L.J."/>
            <person name="Nisbet R.E."/>
            <person name="Howe C.J."/>
        </authorList>
    </citation>
    <scope>NUCLEOTIDE SEQUENCE</scope>
    <source>
        <strain evidence="1">CCAP 1102/6</strain>
    </source>
</reference>
<sequence length="90" mass="10166">MLLNLLYLNKYFGAKGSRKVAAYLSLGDVPPILFLEKVILSTRISASLLNYSWKQRRRGSNLTLSNMASPVFTKTKSLNKLSLSILNRFN</sequence>